<reference evidence="9 10" key="1">
    <citation type="journal article" date="2007" name="Appl. Environ. Microbiol.">
        <title>Rhizobial factors required for stem nodule maturation and maintenance in Sesbania rostrata-Azorhizobium caulinodans ORS571 symbiosis.</title>
        <authorList>
            <person name="Suzuki S."/>
            <person name="Aono T."/>
            <person name="Lee KB."/>
            <person name="Suzuki T."/>
            <person name="Liu CT."/>
            <person name="Miwa H."/>
            <person name="Wakao S."/>
            <person name="Iki T."/>
            <person name="Oyaizu H."/>
        </authorList>
    </citation>
    <scope>NUCLEOTIDE SEQUENCE [LARGE SCALE GENOMIC DNA]</scope>
    <source>
        <strain evidence="10">ATCC 43989 / DSM 5975 / JCM 20966 / LMG 6465 / NBRC 14845 / NCIMB 13405 / ORS 571</strain>
    </source>
</reference>
<dbReference type="GO" id="GO:0006098">
    <property type="term" value="P:pentose-phosphate shunt"/>
    <property type="evidence" value="ECO:0007669"/>
    <property type="project" value="UniProtKB-UniPathway"/>
</dbReference>
<evidence type="ECO:0000256" key="5">
    <source>
        <dbReference type="ARBA" id="ARBA00013198"/>
    </source>
</evidence>
<dbReference type="InterPro" id="IPR039104">
    <property type="entry name" value="6PGL"/>
</dbReference>
<dbReference type="SUPFAM" id="SSF100950">
    <property type="entry name" value="NagB/RpiA/CoA transferase-like"/>
    <property type="match status" value="1"/>
</dbReference>
<dbReference type="Pfam" id="PF01182">
    <property type="entry name" value="Glucosamine_iso"/>
    <property type="match status" value="1"/>
</dbReference>
<dbReference type="KEGG" id="azc:AZC_3630"/>
<comment type="catalytic activity">
    <reaction evidence="1 7">
        <text>6-phospho-D-glucono-1,5-lactone + H2O = 6-phospho-D-gluconate + H(+)</text>
        <dbReference type="Rhea" id="RHEA:12556"/>
        <dbReference type="ChEBI" id="CHEBI:15377"/>
        <dbReference type="ChEBI" id="CHEBI:15378"/>
        <dbReference type="ChEBI" id="CHEBI:57955"/>
        <dbReference type="ChEBI" id="CHEBI:58759"/>
        <dbReference type="EC" id="3.1.1.31"/>
    </reaction>
</comment>
<dbReference type="GO" id="GO:0017057">
    <property type="term" value="F:6-phosphogluconolactonase activity"/>
    <property type="evidence" value="ECO:0007669"/>
    <property type="project" value="UniProtKB-UniRule"/>
</dbReference>
<dbReference type="InterPro" id="IPR037171">
    <property type="entry name" value="NagB/RpiA_transferase-like"/>
</dbReference>
<dbReference type="NCBIfam" id="TIGR01198">
    <property type="entry name" value="pgl"/>
    <property type="match status" value="1"/>
</dbReference>
<dbReference type="EMBL" id="AP009384">
    <property type="protein sequence ID" value="BAF89628.1"/>
    <property type="molecule type" value="Genomic_DNA"/>
</dbReference>
<dbReference type="PANTHER" id="PTHR11054:SF0">
    <property type="entry name" value="6-PHOSPHOGLUCONOLACTONASE"/>
    <property type="match status" value="1"/>
</dbReference>
<evidence type="ECO:0000256" key="7">
    <source>
        <dbReference type="RuleBase" id="RU365095"/>
    </source>
</evidence>
<reference evidence="9 10" key="3">
    <citation type="journal article" date="2008" name="BMC Genomics">
        <title>The genome of the versatile nitrogen fixer Azorhizobium caulinodans ORS571.</title>
        <authorList>
            <person name="Lee KB."/>
            <person name="Backer P.D."/>
            <person name="Aono T."/>
            <person name="Liu CT."/>
            <person name="Suzuki S."/>
            <person name="Suzuki T."/>
            <person name="Kaneko T."/>
            <person name="Yamada M."/>
            <person name="Tabata S."/>
            <person name="Kupfer D.M."/>
            <person name="Najar F.Z."/>
            <person name="Wiley G.B."/>
            <person name="Roe B."/>
            <person name="Binnewies T.T."/>
            <person name="Ussery D.W."/>
            <person name="D'Haeze W."/>
            <person name="Herder J.D."/>
            <person name="Gevers D."/>
            <person name="Vereecke D."/>
            <person name="Holsters M."/>
            <person name="Oyaizu H."/>
        </authorList>
    </citation>
    <scope>NUCLEOTIDE SEQUENCE [LARGE SCALE GENOMIC DNA]</scope>
    <source>
        <strain evidence="10">ATCC 43989 / DSM 5975 / JCM 20966 / LMG 6465 / NBRC 14845 / NCIMB 13405 / ORS 571</strain>
    </source>
</reference>
<comment type="pathway">
    <text evidence="3 7">Carbohydrate degradation; pentose phosphate pathway; D-ribulose 5-phosphate from D-glucose 6-phosphate (oxidative stage): step 2/3.</text>
</comment>
<dbReference type="Proteomes" id="UP000000270">
    <property type="component" value="Chromosome"/>
</dbReference>
<feature type="domain" description="Glucosamine/galactosamine-6-phosphate isomerase" evidence="8">
    <location>
        <begin position="18"/>
        <end position="228"/>
    </location>
</feature>
<dbReference type="RefSeq" id="WP_012172153.1">
    <property type="nucleotide sequence ID" value="NC_009937.1"/>
</dbReference>
<evidence type="ECO:0000313" key="9">
    <source>
        <dbReference type="EMBL" id="BAF89628.1"/>
    </source>
</evidence>
<reference evidence="9 10" key="5">
    <citation type="journal article" date="2010" name="Appl. Environ. Microbiol.">
        <title>phrR-like gene praR of Azorhizobium caulinodans ORS571 is essential for symbiosis with Sesbania rostrata and is involved in expression of reb genes.</title>
        <authorList>
            <person name="Akiba N."/>
            <person name="Aono T."/>
            <person name="Toyazaki H."/>
            <person name="Sato S."/>
            <person name="Oyaizu H."/>
        </authorList>
    </citation>
    <scope>NUCLEOTIDE SEQUENCE [LARGE SCALE GENOMIC DNA]</scope>
    <source>
        <strain evidence="10">ATCC 43989 / DSM 5975 / JCM 20966 / LMG 6465 / NBRC 14845 / NCIMB 13405 / ORS 571</strain>
    </source>
</reference>
<dbReference type="STRING" id="438753.AZC_3630"/>
<evidence type="ECO:0000256" key="6">
    <source>
        <dbReference type="ARBA" id="ARBA00020337"/>
    </source>
</evidence>
<dbReference type="AlphaFoldDB" id="A8IFM0"/>
<dbReference type="EC" id="3.1.1.31" evidence="5 7"/>
<reference evidence="9 10" key="4">
    <citation type="journal article" date="2009" name="Appl. Environ. Microbiol.">
        <title>Comparative genome-wide transcriptional profiling of Azorhizobium caulinodans ORS571 grown under free-living and symbiotic conditions.</title>
        <authorList>
            <person name="Tsukada S."/>
            <person name="Aono T."/>
            <person name="Akiba N."/>
            <person name="Lee KB."/>
            <person name="Liu CT."/>
            <person name="Toyazaki H."/>
            <person name="Oyaizu H."/>
        </authorList>
    </citation>
    <scope>NUCLEOTIDE SEQUENCE [LARGE SCALE GENOMIC DNA]</scope>
    <source>
        <strain evidence="10">ATCC 43989 / DSM 5975 / JCM 20966 / LMG 6465 / NBRC 14845 / NCIMB 13405 / ORS 571</strain>
    </source>
</reference>
<dbReference type="PANTHER" id="PTHR11054">
    <property type="entry name" value="6-PHOSPHOGLUCONOLACTONASE"/>
    <property type="match status" value="1"/>
</dbReference>
<dbReference type="UniPathway" id="UPA00115">
    <property type="reaction ID" value="UER00409"/>
</dbReference>
<evidence type="ECO:0000256" key="1">
    <source>
        <dbReference type="ARBA" id="ARBA00000832"/>
    </source>
</evidence>
<proteinExistence type="inferred from homology"/>
<gene>
    <name evidence="7" type="primary">pgl</name>
    <name evidence="9" type="ordered locus">AZC_3630</name>
</gene>
<comment type="similarity">
    <text evidence="4 7">Belongs to the glucosamine/galactosamine-6-phosphate isomerase family. 6-phosphogluconolactonase subfamily.</text>
</comment>
<reference evidence="9 10" key="6">
    <citation type="journal article" date="2011" name="Appl. Environ. Microbiol.">
        <title>Involvement of the azorhizobial chromosome partition gene (parA) in the onset of bacteroid differentiation during Sesbania rostrata stem nodule development.</title>
        <authorList>
            <person name="Liu CT."/>
            <person name="Lee KB."/>
            <person name="Wang YS."/>
            <person name="Peng MH."/>
            <person name="Lee KT."/>
            <person name="Suzuki S."/>
            <person name="Suzuki T."/>
            <person name="Oyaizu H."/>
        </authorList>
    </citation>
    <scope>NUCLEOTIDE SEQUENCE [LARGE SCALE GENOMIC DNA]</scope>
    <source>
        <strain evidence="10">ATCC 43989 / DSM 5975 / JCM 20966 / LMG 6465 / NBRC 14845 / NCIMB 13405 / ORS 571</strain>
    </source>
</reference>
<reference evidence="10" key="2">
    <citation type="submission" date="2007-04" db="EMBL/GenBank/DDBJ databases">
        <title>Complete genome sequence of the nitrogen-fixing bacterium Azorhizobium caulinodans ORS571.</title>
        <authorList>
            <person name="Lee K.B."/>
            <person name="Backer P.D."/>
            <person name="Aono T."/>
            <person name="Liu C.T."/>
            <person name="Suzuki S."/>
            <person name="Suzuki T."/>
            <person name="Kaneko T."/>
            <person name="Yamada M."/>
            <person name="Tabata S."/>
            <person name="Kupfer D.M."/>
            <person name="Najar F.Z."/>
            <person name="Wiley G.B."/>
            <person name="Roe B."/>
            <person name="Binnewies T."/>
            <person name="Ussery D."/>
            <person name="Vereecke D."/>
            <person name="Gevers D."/>
            <person name="Holsters M."/>
            <person name="Oyaizu H."/>
        </authorList>
    </citation>
    <scope>NUCLEOTIDE SEQUENCE [LARGE SCALE GENOMIC DNA]</scope>
    <source>
        <strain evidence="10">ATCC 43989 / DSM 5975 / JCM 20966 / LMG 6465 / NBRC 14845 / NCIMB 13405 / ORS 571</strain>
    </source>
</reference>
<organism evidence="9 10">
    <name type="scientific">Azorhizobium caulinodans (strain ATCC 43989 / DSM 5975 / JCM 20966 / LMG 6465 / NBRC 14845 / NCIMB 13405 / ORS 571)</name>
    <dbReference type="NCBI Taxonomy" id="438753"/>
    <lineage>
        <taxon>Bacteria</taxon>
        <taxon>Pseudomonadati</taxon>
        <taxon>Pseudomonadota</taxon>
        <taxon>Alphaproteobacteria</taxon>
        <taxon>Hyphomicrobiales</taxon>
        <taxon>Xanthobacteraceae</taxon>
        <taxon>Azorhizobium</taxon>
    </lineage>
</organism>
<comment type="function">
    <text evidence="2 7">Hydrolysis of 6-phosphogluconolactone to 6-phosphogluconate.</text>
</comment>
<dbReference type="GO" id="GO:0005975">
    <property type="term" value="P:carbohydrate metabolic process"/>
    <property type="evidence" value="ECO:0007669"/>
    <property type="project" value="UniProtKB-UniRule"/>
</dbReference>
<evidence type="ECO:0000313" key="10">
    <source>
        <dbReference type="Proteomes" id="UP000000270"/>
    </source>
</evidence>
<evidence type="ECO:0000256" key="3">
    <source>
        <dbReference type="ARBA" id="ARBA00004961"/>
    </source>
</evidence>
<accession>A8IFM0</accession>
<dbReference type="InterPro" id="IPR005900">
    <property type="entry name" value="6-phosphogluconolactonase_DevB"/>
</dbReference>
<name>A8IFM0_AZOC5</name>
<dbReference type="InterPro" id="IPR006148">
    <property type="entry name" value="Glc/Gal-6P_isomerase"/>
</dbReference>
<sequence length="241" mass="25300">MTETAPGELLPVAFTAYEDRAALARALAAHVAEALRRRLATDGRAALAVSGGRTPTLFFETLSGAPLDWAKVSVTLVDERWVPETSDRSNAALVRAHLLRGPATAARFVPLYTGAPTPEEGLTAAHAAIADLPQPFAAVVLGMGDDAHTASFFPGADTLATAIDPRTDAKLITARAPAAGEPRITFTIGPLIGADALFLHIEGAGKKAVLDAAREPGDPMERPIRAILLHSPRPLDVLWCP</sequence>
<keyword evidence="7" id="KW-0378">Hydrolase</keyword>
<protein>
    <recommendedName>
        <fullName evidence="6 7">6-phosphogluconolactonase</fullName>
        <shortName evidence="7">6PGL</shortName>
        <ecNumber evidence="5 7">3.1.1.31</ecNumber>
    </recommendedName>
</protein>
<dbReference type="CDD" id="cd01400">
    <property type="entry name" value="6PGL"/>
    <property type="match status" value="1"/>
</dbReference>
<dbReference type="Gene3D" id="3.40.50.1360">
    <property type="match status" value="1"/>
</dbReference>
<evidence type="ECO:0000256" key="2">
    <source>
        <dbReference type="ARBA" id="ARBA00002681"/>
    </source>
</evidence>
<dbReference type="eggNOG" id="COG0363">
    <property type="taxonomic scope" value="Bacteria"/>
</dbReference>
<evidence type="ECO:0000256" key="4">
    <source>
        <dbReference type="ARBA" id="ARBA00010662"/>
    </source>
</evidence>
<dbReference type="HOGENOM" id="CLU_053947_2_1_5"/>
<keyword evidence="10" id="KW-1185">Reference proteome</keyword>
<evidence type="ECO:0000259" key="8">
    <source>
        <dbReference type="Pfam" id="PF01182"/>
    </source>
</evidence>